<reference evidence="3 4" key="1">
    <citation type="submission" date="2017-04" db="EMBL/GenBank/DDBJ databases">
        <title>The whole genome sequencing and assembly of Halobacillus mangrovi strain.</title>
        <authorList>
            <person name="Lee S.-J."/>
            <person name="Park M.-K."/>
            <person name="Kim J.-Y."/>
            <person name="Lee Y.-J."/>
            <person name="Yi H."/>
            <person name="Bahn Y.-S."/>
            <person name="Kim J.F."/>
            <person name="Lee D.-W."/>
        </authorList>
    </citation>
    <scope>NUCLEOTIDE SEQUENCE [LARGE SCALE GENOMIC DNA]</scope>
    <source>
        <strain evidence="3 4">KTB 131</strain>
    </source>
</reference>
<dbReference type="PROSITE" id="PS50883">
    <property type="entry name" value="EAL"/>
    <property type="match status" value="1"/>
</dbReference>
<dbReference type="Proteomes" id="UP000192527">
    <property type="component" value="Chromosome"/>
</dbReference>
<dbReference type="EMBL" id="CP020772">
    <property type="protein sequence ID" value="ARI75944.1"/>
    <property type="molecule type" value="Genomic_DNA"/>
</dbReference>
<dbReference type="AlphaFoldDB" id="A0A1W5ZRL8"/>
<dbReference type="OrthoDB" id="9804751at2"/>
<dbReference type="PANTHER" id="PTHR33525">
    <property type="match status" value="1"/>
</dbReference>
<feature type="domain" description="EAL" evidence="1">
    <location>
        <begin position="1"/>
        <end position="206"/>
    </location>
</feature>
<dbReference type="PIRSF" id="PIRSF003180">
    <property type="entry name" value="DiGMPpdiest_YuxH"/>
    <property type="match status" value="1"/>
</dbReference>
<evidence type="ECO:0000259" key="2">
    <source>
        <dbReference type="PROSITE" id="PS51833"/>
    </source>
</evidence>
<organism evidence="3 4">
    <name type="scientific">Halobacillus mangrovi</name>
    <dbReference type="NCBI Taxonomy" id="402384"/>
    <lineage>
        <taxon>Bacteria</taxon>
        <taxon>Bacillati</taxon>
        <taxon>Bacillota</taxon>
        <taxon>Bacilli</taxon>
        <taxon>Bacillales</taxon>
        <taxon>Bacillaceae</taxon>
        <taxon>Halobacillus</taxon>
    </lineage>
</organism>
<dbReference type="InterPro" id="IPR014408">
    <property type="entry name" value="dGMP_Pdiesterase_EAL/HD-GYP"/>
</dbReference>
<protein>
    <submittedName>
        <fullName evidence="3">Diguanylate phosphodiesterase</fullName>
    </submittedName>
</protein>
<dbReference type="KEGG" id="hmn:HM131_03470"/>
<evidence type="ECO:0000313" key="4">
    <source>
        <dbReference type="Proteomes" id="UP000192527"/>
    </source>
</evidence>
<keyword evidence="4" id="KW-1185">Reference proteome</keyword>
<accession>A0A1W5ZRL8</accession>
<dbReference type="PROSITE" id="PS51833">
    <property type="entry name" value="HDOD"/>
    <property type="match status" value="1"/>
</dbReference>
<dbReference type="InterPro" id="IPR001633">
    <property type="entry name" value="EAL_dom"/>
</dbReference>
<dbReference type="STRING" id="402384.HM131_03470"/>
<name>A0A1W5ZRL8_9BACI</name>
<dbReference type="Gene3D" id="3.20.20.450">
    <property type="entry name" value="EAL domain"/>
    <property type="match status" value="1"/>
</dbReference>
<evidence type="ECO:0000259" key="1">
    <source>
        <dbReference type="PROSITE" id="PS50883"/>
    </source>
</evidence>
<dbReference type="SUPFAM" id="SSF109604">
    <property type="entry name" value="HD-domain/PDEase-like"/>
    <property type="match status" value="1"/>
</dbReference>
<dbReference type="Pfam" id="PF00563">
    <property type="entry name" value="EAL"/>
    <property type="match status" value="1"/>
</dbReference>
<dbReference type="InterPro" id="IPR052340">
    <property type="entry name" value="RNase_Y/CdgJ"/>
</dbReference>
<evidence type="ECO:0000313" key="3">
    <source>
        <dbReference type="EMBL" id="ARI75944.1"/>
    </source>
</evidence>
<dbReference type="RefSeq" id="WP_085027975.1">
    <property type="nucleotide sequence ID" value="NZ_CP020772.1"/>
</dbReference>
<dbReference type="SUPFAM" id="SSF141868">
    <property type="entry name" value="EAL domain-like"/>
    <property type="match status" value="1"/>
</dbReference>
<dbReference type="InterPro" id="IPR013976">
    <property type="entry name" value="HDOD"/>
</dbReference>
<dbReference type="Pfam" id="PF08668">
    <property type="entry name" value="HDOD"/>
    <property type="match status" value="1"/>
</dbReference>
<feature type="domain" description="HDOD" evidence="2">
    <location>
        <begin position="200"/>
        <end position="392"/>
    </location>
</feature>
<dbReference type="Gene3D" id="1.10.3210.10">
    <property type="entry name" value="Hypothetical protein af1432"/>
    <property type="match status" value="1"/>
</dbReference>
<proteinExistence type="predicted"/>
<gene>
    <name evidence="3" type="ORF">HM131_03470</name>
</gene>
<dbReference type="PANTHER" id="PTHR33525:SF4">
    <property type="entry name" value="CYCLIC DI-GMP PHOSPHODIESTERASE CDGJ"/>
    <property type="match status" value="1"/>
</dbReference>
<dbReference type="SMART" id="SM00052">
    <property type="entry name" value="EAL"/>
    <property type="match status" value="1"/>
</dbReference>
<dbReference type="InterPro" id="IPR035919">
    <property type="entry name" value="EAL_sf"/>
</dbReference>
<sequence length="418" mass="48378">MEVFVARQPILKADEEVYAYELLYRSSMDNWFTPMDPNQATSEVLMNSFLTIGLRRLSQNKPCFINFTEDLLLEKVPEYFDPKQLVVEILEHVSYSMDLVQVCQELKSQGFLIALDDVVRIDEPSILELIQYIDILKVDIKAVQELDRIRIIEMAKRFDVTLLAEKVETREEHQVCLEEGFELFQGYYYSKPVVISGVDIPFLATTYIQIIQELSVGPDHINIDKVADILEQDVALTYKLLRLINSSMYERTVPIKSIKQAVMLLGTDTLKKWLYVLSVKQSSSFTSRSTQLVLKTSLLRAKMCEQLAIRLSVKRKAEGFFLTGFMSLIDVITQRPIKEVIENLPLDPNIRLALEGKQNLYNKILNTVIAMEKADFELLEDHLDGLELRFEEIFEIYGQAIAWTDQLYEENFSDLVRE</sequence>